<feature type="transmembrane region" description="Helical" evidence="6">
    <location>
        <begin position="112"/>
        <end position="133"/>
    </location>
</feature>
<dbReference type="CDD" id="cd17324">
    <property type="entry name" value="MFS_NepI_like"/>
    <property type="match status" value="1"/>
</dbReference>
<keyword evidence="3 6" id="KW-0812">Transmembrane</keyword>
<protein>
    <submittedName>
        <fullName evidence="8">MFS family arabinose efflux permease</fullName>
    </submittedName>
</protein>
<evidence type="ECO:0000256" key="3">
    <source>
        <dbReference type="ARBA" id="ARBA00022692"/>
    </source>
</evidence>
<dbReference type="RefSeq" id="WP_307827062.1">
    <property type="nucleotide sequence ID" value="NZ_BAAAHT010000013.1"/>
</dbReference>
<dbReference type="Proteomes" id="UP000776164">
    <property type="component" value="Unassembled WGS sequence"/>
</dbReference>
<feature type="transmembrane region" description="Helical" evidence="6">
    <location>
        <begin position="352"/>
        <end position="377"/>
    </location>
</feature>
<evidence type="ECO:0000259" key="7">
    <source>
        <dbReference type="PROSITE" id="PS50850"/>
    </source>
</evidence>
<keyword evidence="5 6" id="KW-0472">Membrane</keyword>
<dbReference type="InterPro" id="IPR020846">
    <property type="entry name" value="MFS_dom"/>
</dbReference>
<dbReference type="PROSITE" id="PS50850">
    <property type="entry name" value="MFS"/>
    <property type="match status" value="1"/>
</dbReference>
<dbReference type="PANTHER" id="PTHR43124:SF3">
    <property type="entry name" value="CHLORAMPHENICOL EFFLUX PUMP RV0191"/>
    <property type="match status" value="1"/>
</dbReference>
<reference evidence="8 9" key="1">
    <citation type="submission" date="2021-01" db="EMBL/GenBank/DDBJ databases">
        <title>Sequencing the genomes of 1000 actinobacteria strains.</title>
        <authorList>
            <person name="Klenk H.-P."/>
        </authorList>
    </citation>
    <scope>NUCLEOTIDE SEQUENCE [LARGE SCALE GENOMIC DNA]</scope>
    <source>
        <strain evidence="8 9">DSM 13057</strain>
    </source>
</reference>
<feature type="transmembrane region" description="Helical" evidence="6">
    <location>
        <begin position="320"/>
        <end position="340"/>
    </location>
</feature>
<keyword evidence="9" id="KW-1185">Reference proteome</keyword>
<feature type="transmembrane region" description="Helical" evidence="6">
    <location>
        <begin position="223"/>
        <end position="244"/>
    </location>
</feature>
<feature type="transmembrane region" description="Helical" evidence="6">
    <location>
        <begin position="55"/>
        <end position="75"/>
    </location>
</feature>
<name>A0ABS2L2Y7_9MICO</name>
<gene>
    <name evidence="8" type="ORF">JOE66_001061</name>
</gene>
<feature type="transmembrane region" description="Helical" evidence="6">
    <location>
        <begin position="264"/>
        <end position="285"/>
    </location>
</feature>
<feature type="transmembrane region" description="Helical" evidence="6">
    <location>
        <begin position="292"/>
        <end position="314"/>
    </location>
</feature>
<comment type="caution">
    <text evidence="8">The sequence shown here is derived from an EMBL/GenBank/DDBJ whole genome shotgun (WGS) entry which is preliminary data.</text>
</comment>
<evidence type="ECO:0000256" key="2">
    <source>
        <dbReference type="ARBA" id="ARBA00022475"/>
    </source>
</evidence>
<feature type="transmembrane region" description="Helical" evidence="6">
    <location>
        <begin position="87"/>
        <end position="106"/>
    </location>
</feature>
<sequence>MTTIVKSPPSAVVESPFPWAGLIVLATAVFMSVTAEMVPTGLLPEMSAELGVTESQIGMLVTLFALAVVVTSVPLAAITRRFARHSLIVVVLLAVSASSVLAAVAPSYEFLAVARVLGGMAHGLFWAVVGAYSGHLVPKRHLGRAVAITTGGGTLAFVLGVPLATVIGQSFGWRVPFAAIAVLAVCASVLIFMKLPRVPNPVRRAMDDRATGSPRPARFDPSIPGVVMVCVTVAVIMVGHYAIYTYITPYLVAELHVAPGGIGALLLLYGAAGAIGLLLAGFVFGRRPSLGLAVGITVTAIAVAVMAVFSANAIVATVAFALWGAAFGLIPPLMQVRLLHTAAPQIRDTANAFFSSSFNVGIAVGALFGGMLLPGFGVESLPYAYLALLFVAGGLLAFAIASARRARLEAASTASV</sequence>
<dbReference type="InterPro" id="IPR050189">
    <property type="entry name" value="MFS_Efflux_Transporters"/>
</dbReference>
<evidence type="ECO:0000256" key="4">
    <source>
        <dbReference type="ARBA" id="ARBA00022989"/>
    </source>
</evidence>
<accession>A0ABS2L2Y7</accession>
<keyword evidence="4 6" id="KW-1133">Transmembrane helix</keyword>
<dbReference type="SUPFAM" id="SSF103473">
    <property type="entry name" value="MFS general substrate transporter"/>
    <property type="match status" value="1"/>
</dbReference>
<dbReference type="Gene3D" id="1.20.1250.20">
    <property type="entry name" value="MFS general substrate transporter like domains"/>
    <property type="match status" value="1"/>
</dbReference>
<feature type="transmembrane region" description="Helical" evidence="6">
    <location>
        <begin position="173"/>
        <end position="193"/>
    </location>
</feature>
<keyword evidence="2" id="KW-1003">Cell membrane</keyword>
<comment type="subcellular location">
    <subcellularLocation>
        <location evidence="1">Cell membrane</location>
        <topology evidence="1">Multi-pass membrane protein</topology>
    </subcellularLocation>
</comment>
<dbReference type="EMBL" id="JAFBBU010000001">
    <property type="protein sequence ID" value="MBM7471427.1"/>
    <property type="molecule type" value="Genomic_DNA"/>
</dbReference>
<dbReference type="PANTHER" id="PTHR43124">
    <property type="entry name" value="PURINE EFFLUX PUMP PBUE"/>
    <property type="match status" value="1"/>
</dbReference>
<feature type="transmembrane region" description="Helical" evidence="6">
    <location>
        <begin position="145"/>
        <end position="167"/>
    </location>
</feature>
<dbReference type="InterPro" id="IPR036259">
    <property type="entry name" value="MFS_trans_sf"/>
</dbReference>
<feature type="transmembrane region" description="Helical" evidence="6">
    <location>
        <begin position="383"/>
        <end position="403"/>
    </location>
</feature>
<evidence type="ECO:0000256" key="5">
    <source>
        <dbReference type="ARBA" id="ARBA00023136"/>
    </source>
</evidence>
<organism evidence="8 9">
    <name type="scientific">Subtercola frigoramans</name>
    <dbReference type="NCBI Taxonomy" id="120298"/>
    <lineage>
        <taxon>Bacteria</taxon>
        <taxon>Bacillati</taxon>
        <taxon>Actinomycetota</taxon>
        <taxon>Actinomycetes</taxon>
        <taxon>Micrococcales</taxon>
        <taxon>Microbacteriaceae</taxon>
        <taxon>Subtercola</taxon>
    </lineage>
</organism>
<evidence type="ECO:0000256" key="1">
    <source>
        <dbReference type="ARBA" id="ARBA00004651"/>
    </source>
</evidence>
<dbReference type="InterPro" id="IPR011701">
    <property type="entry name" value="MFS"/>
</dbReference>
<evidence type="ECO:0000256" key="6">
    <source>
        <dbReference type="SAM" id="Phobius"/>
    </source>
</evidence>
<dbReference type="Pfam" id="PF07690">
    <property type="entry name" value="MFS_1"/>
    <property type="match status" value="1"/>
</dbReference>
<feature type="domain" description="Major facilitator superfamily (MFS) profile" evidence="7">
    <location>
        <begin position="21"/>
        <end position="405"/>
    </location>
</feature>
<evidence type="ECO:0000313" key="8">
    <source>
        <dbReference type="EMBL" id="MBM7471427.1"/>
    </source>
</evidence>
<evidence type="ECO:0000313" key="9">
    <source>
        <dbReference type="Proteomes" id="UP000776164"/>
    </source>
</evidence>
<feature type="transmembrane region" description="Helical" evidence="6">
    <location>
        <begin position="16"/>
        <end position="35"/>
    </location>
</feature>
<proteinExistence type="predicted"/>